<reference evidence="1" key="1">
    <citation type="submission" date="2022-07" db="EMBL/GenBank/DDBJ databases">
        <authorList>
            <person name="Criscuolo A."/>
        </authorList>
    </citation>
    <scope>NUCLEOTIDE SEQUENCE</scope>
    <source>
        <strain evidence="1">CIP111854</strain>
    </source>
</reference>
<organism evidence="1 2">
    <name type="scientific">Pseudoalteromonas holothuriae</name>
    <dbReference type="NCBI Taxonomy" id="2963714"/>
    <lineage>
        <taxon>Bacteria</taxon>
        <taxon>Pseudomonadati</taxon>
        <taxon>Pseudomonadota</taxon>
        <taxon>Gammaproteobacteria</taxon>
        <taxon>Alteromonadales</taxon>
        <taxon>Pseudoalteromonadaceae</taxon>
        <taxon>Pseudoalteromonas</taxon>
    </lineage>
</organism>
<dbReference type="AlphaFoldDB" id="A0A9W4VT75"/>
<evidence type="ECO:0008006" key="3">
    <source>
        <dbReference type="Google" id="ProtNLM"/>
    </source>
</evidence>
<dbReference type="EMBL" id="CAMAPC010000003">
    <property type="protein sequence ID" value="CAH9053741.1"/>
    <property type="molecule type" value="Genomic_DNA"/>
</dbReference>
<dbReference type="PANTHER" id="PTHR38834">
    <property type="entry name" value="PERIPLASMIC SUBSTRATE BINDING PROTEIN FAMILY 3"/>
    <property type="match status" value="1"/>
</dbReference>
<evidence type="ECO:0000313" key="2">
    <source>
        <dbReference type="Proteomes" id="UP001152467"/>
    </source>
</evidence>
<dbReference type="Gene3D" id="3.40.190.10">
    <property type="entry name" value="Periplasmic binding protein-like II"/>
    <property type="match status" value="2"/>
</dbReference>
<proteinExistence type="predicted"/>
<dbReference type="Proteomes" id="UP001152467">
    <property type="component" value="Unassembled WGS sequence"/>
</dbReference>
<accession>A0A9W4VT75</accession>
<evidence type="ECO:0000313" key="1">
    <source>
        <dbReference type="EMBL" id="CAH9053741.1"/>
    </source>
</evidence>
<dbReference type="SUPFAM" id="SSF53850">
    <property type="entry name" value="Periplasmic binding protein-like II"/>
    <property type="match status" value="1"/>
</dbReference>
<sequence>MYAHILGSTVVKNKQYLFLALTGLCFLCLSLRCNSHDVSALPTLTVVTELSPPNQTYSNGVVGGTSTRLVQELLQLTGLKASYQIYPWARAFKVASEQANTLIYSIARTSLRERHFHWIGPVAKFELGFVTNTYRNDVIVNSLEDAKKYRLAIQRGDIAVERLKEYGFDYVLTSDITQSYQLLVTNKVDLVLDDPRYVKSMADTLNLPKGHFRFLLSVPNLSLHGYLAANIHTPDEVIKKLRIAFEGIKRTQAYQEVLTGYH</sequence>
<dbReference type="PANTHER" id="PTHR38834:SF3">
    <property type="entry name" value="SOLUTE-BINDING PROTEIN FAMILY 3_N-TERMINAL DOMAIN-CONTAINING PROTEIN"/>
    <property type="match status" value="1"/>
</dbReference>
<name>A0A9W4VT75_9GAMM</name>
<gene>
    <name evidence="1" type="ORF">PSECIP111854_01230</name>
</gene>
<comment type="caution">
    <text evidence="1">The sequence shown here is derived from an EMBL/GenBank/DDBJ whole genome shotgun (WGS) entry which is preliminary data.</text>
</comment>
<keyword evidence="2" id="KW-1185">Reference proteome</keyword>
<protein>
    <recommendedName>
        <fullName evidence="3">Amino acid ABC transporter substrate-binding protein</fullName>
    </recommendedName>
</protein>